<dbReference type="EMBL" id="FQUO01000018">
    <property type="protein sequence ID" value="SHG12522.1"/>
    <property type="molecule type" value="Genomic_DNA"/>
</dbReference>
<protein>
    <submittedName>
        <fullName evidence="1">Uncharacterized protein</fullName>
    </submittedName>
</protein>
<evidence type="ECO:0000313" key="1">
    <source>
        <dbReference type="EMBL" id="SHG12522.1"/>
    </source>
</evidence>
<keyword evidence="2" id="KW-1185">Reference proteome</keyword>
<organism evidence="1 2">
    <name type="scientific">Cnuella takakiae</name>
    <dbReference type="NCBI Taxonomy" id="1302690"/>
    <lineage>
        <taxon>Bacteria</taxon>
        <taxon>Pseudomonadati</taxon>
        <taxon>Bacteroidota</taxon>
        <taxon>Chitinophagia</taxon>
        <taxon>Chitinophagales</taxon>
        <taxon>Chitinophagaceae</taxon>
        <taxon>Cnuella</taxon>
    </lineage>
</organism>
<sequence>MFRCCTKCTHSGGVWFVKGVRKDRRDRKDSNDETIDRGKVISDAKLGAFSKYVYYTGFLSKNEAPF</sequence>
<accession>A0A1M5H9W4</accession>
<dbReference type="STRING" id="1302690.BUE76_03475"/>
<proteinExistence type="predicted"/>
<dbReference type="Proteomes" id="UP000184368">
    <property type="component" value="Unassembled WGS sequence"/>
</dbReference>
<name>A0A1M5H9W4_9BACT</name>
<evidence type="ECO:0000313" key="2">
    <source>
        <dbReference type="Proteomes" id="UP000184368"/>
    </source>
</evidence>
<reference evidence="1 2" key="1">
    <citation type="submission" date="2016-11" db="EMBL/GenBank/DDBJ databases">
        <authorList>
            <person name="Jaros S."/>
            <person name="Januszkiewicz K."/>
            <person name="Wedrychowicz H."/>
        </authorList>
    </citation>
    <scope>NUCLEOTIDE SEQUENCE [LARGE SCALE GENOMIC DNA]</scope>
    <source>
        <strain evidence="1 2">DSM 26897</strain>
    </source>
</reference>
<gene>
    <name evidence="1" type="ORF">SAMN05444008_11885</name>
</gene>
<dbReference type="AlphaFoldDB" id="A0A1M5H9W4"/>